<name>M5RNT9_9BACT</name>
<protein>
    <submittedName>
        <fullName evidence="1">Uncharacterized protein</fullName>
    </submittedName>
</protein>
<organism evidence="1 2">
    <name type="scientific">Rhodopirellula maiorica SM1</name>
    <dbReference type="NCBI Taxonomy" id="1265738"/>
    <lineage>
        <taxon>Bacteria</taxon>
        <taxon>Pseudomonadati</taxon>
        <taxon>Planctomycetota</taxon>
        <taxon>Planctomycetia</taxon>
        <taxon>Pirellulales</taxon>
        <taxon>Pirellulaceae</taxon>
        <taxon>Novipirellula</taxon>
    </lineage>
</organism>
<dbReference type="EMBL" id="ANOG01001061">
    <property type="protein sequence ID" value="EMI15644.1"/>
    <property type="molecule type" value="Genomic_DNA"/>
</dbReference>
<accession>M5RNT9</accession>
<dbReference type="AlphaFoldDB" id="M5RNT9"/>
<dbReference type="Proteomes" id="UP000011991">
    <property type="component" value="Unassembled WGS sequence"/>
</dbReference>
<evidence type="ECO:0000313" key="2">
    <source>
        <dbReference type="Proteomes" id="UP000011991"/>
    </source>
</evidence>
<gene>
    <name evidence="1" type="ORF">RMSM_07433</name>
</gene>
<reference evidence="1 2" key="1">
    <citation type="journal article" date="2013" name="Mar. Genomics">
        <title>Expression of sulfatases in Rhodopirellula baltica and the diversity of sulfatases in the genus Rhodopirellula.</title>
        <authorList>
            <person name="Wegner C.E."/>
            <person name="Richter-Heitmann T."/>
            <person name="Klindworth A."/>
            <person name="Klockow C."/>
            <person name="Richter M."/>
            <person name="Achstetter T."/>
            <person name="Glockner F.O."/>
            <person name="Harder J."/>
        </authorList>
    </citation>
    <scope>NUCLEOTIDE SEQUENCE [LARGE SCALE GENOMIC DNA]</scope>
    <source>
        <strain evidence="1 2">SM1</strain>
    </source>
</reference>
<evidence type="ECO:0000313" key="1">
    <source>
        <dbReference type="EMBL" id="EMI15644.1"/>
    </source>
</evidence>
<dbReference type="RefSeq" id="WP_008708607.1">
    <property type="nucleotide sequence ID" value="NZ_ANOG01001061.1"/>
</dbReference>
<feature type="non-terminal residue" evidence="1">
    <location>
        <position position="310"/>
    </location>
</feature>
<comment type="caution">
    <text evidence="1">The sequence shown here is derived from an EMBL/GenBank/DDBJ whole genome shotgun (WGS) entry which is preliminary data.</text>
</comment>
<proteinExistence type="predicted"/>
<keyword evidence="2" id="KW-1185">Reference proteome</keyword>
<sequence>MFEKEKQVVEMLARVLKTPRQCCVLVVNNTLTWPEEERPVFTELGAEEELRLYACRRLGQSRNSIINLEPRWTKLGVRTTDDVSSAEACGPARTIWFHGQKAEVFAFGQEDLKSLWDSILNLDYKPTDIFLAAIALTNVTKDWLLPLTNYFQLEDRELVNVDGHKEWKQIEIVDVEEIEEELLVDGEAEDFKSKPFAVQYFRDVGERQLLHEIPQFDLRDDPLSQSIYSQGDDQIRTTWFAEVLCYDIRIAATYHFEQNLAHWREMQRFESDWNKWYTEQWKGQPADKKAALKAMPTWKSEKDGYQDRDK</sequence>